<proteinExistence type="predicted"/>
<gene>
    <name evidence="3" type="ORF">DBY38_03635</name>
</gene>
<dbReference type="AlphaFoldDB" id="A0A316MQC7"/>
<evidence type="ECO:0000313" key="4">
    <source>
        <dbReference type="Proteomes" id="UP000246114"/>
    </source>
</evidence>
<dbReference type="CDD" id="cd00093">
    <property type="entry name" value="HTH_XRE"/>
    <property type="match status" value="1"/>
</dbReference>
<evidence type="ECO:0000313" key="3">
    <source>
        <dbReference type="EMBL" id="PWL54600.1"/>
    </source>
</evidence>
<protein>
    <submittedName>
        <fullName evidence="3">XRE family transcriptional regulator</fullName>
    </submittedName>
</protein>
<dbReference type="InterPro" id="IPR001387">
    <property type="entry name" value="Cro/C1-type_HTH"/>
</dbReference>
<comment type="caution">
    <text evidence="3">The sequence shown here is derived from an EMBL/GenBank/DDBJ whole genome shotgun (WGS) entry which is preliminary data.</text>
</comment>
<dbReference type="Pfam" id="PF01381">
    <property type="entry name" value="HTH_3"/>
    <property type="match status" value="1"/>
</dbReference>
<organism evidence="3 4">
    <name type="scientific">Clostridium cadaveris</name>
    <dbReference type="NCBI Taxonomy" id="1529"/>
    <lineage>
        <taxon>Bacteria</taxon>
        <taxon>Bacillati</taxon>
        <taxon>Bacillota</taxon>
        <taxon>Clostridia</taxon>
        <taxon>Eubacteriales</taxon>
        <taxon>Clostridiaceae</taxon>
        <taxon>Clostridium</taxon>
    </lineage>
</organism>
<evidence type="ECO:0000256" key="1">
    <source>
        <dbReference type="ARBA" id="ARBA00023125"/>
    </source>
</evidence>
<dbReference type="PROSITE" id="PS50044">
    <property type="entry name" value="SIGMA54_3"/>
    <property type="match status" value="1"/>
</dbReference>
<dbReference type="PANTHER" id="PTHR46558:SF11">
    <property type="entry name" value="HTH-TYPE TRANSCRIPTIONAL REGULATOR XRE"/>
    <property type="match status" value="1"/>
</dbReference>
<dbReference type="SMART" id="SM00530">
    <property type="entry name" value="HTH_XRE"/>
    <property type="match status" value="1"/>
</dbReference>
<evidence type="ECO:0000259" key="2">
    <source>
        <dbReference type="PROSITE" id="PS50943"/>
    </source>
</evidence>
<dbReference type="PROSITE" id="PS50943">
    <property type="entry name" value="HTH_CROC1"/>
    <property type="match status" value="1"/>
</dbReference>
<accession>A0A316MQC7</accession>
<dbReference type="Gene3D" id="1.10.260.40">
    <property type="entry name" value="lambda repressor-like DNA-binding domains"/>
    <property type="match status" value="1"/>
</dbReference>
<reference evidence="3 4" key="1">
    <citation type="submission" date="2018-03" db="EMBL/GenBank/DDBJ databases">
        <title>The uncultured portion of the human microbiome is neutrally assembled.</title>
        <authorList>
            <person name="Jeraldo P."/>
            <person name="Boardman L."/>
            <person name="White B.A."/>
            <person name="Nelson H."/>
            <person name="Goldenfeld N."/>
            <person name="Chia N."/>
        </authorList>
    </citation>
    <scope>NUCLEOTIDE SEQUENCE [LARGE SCALE GENOMIC DNA]</scope>
    <source>
        <strain evidence="3">CIM:MAG 903</strain>
    </source>
</reference>
<dbReference type="EMBL" id="QAMZ01000019">
    <property type="protein sequence ID" value="PWL54600.1"/>
    <property type="molecule type" value="Genomic_DNA"/>
</dbReference>
<feature type="domain" description="HTH cro/C1-type" evidence="2">
    <location>
        <begin position="6"/>
        <end position="60"/>
    </location>
</feature>
<dbReference type="SUPFAM" id="SSF47413">
    <property type="entry name" value="lambda repressor-like DNA-binding domains"/>
    <property type="match status" value="1"/>
</dbReference>
<dbReference type="InterPro" id="IPR010982">
    <property type="entry name" value="Lambda_DNA-bd_dom_sf"/>
</dbReference>
<dbReference type="PANTHER" id="PTHR46558">
    <property type="entry name" value="TRACRIPTIONAL REGULATORY PROTEIN-RELATED-RELATED"/>
    <property type="match status" value="1"/>
</dbReference>
<sequence>MIGDKVKRLRDSKNLTQQELADSINLSQSTIGMIESGKKIGSPATLKKIADFFEVTVDYLLSTEDKLEMATDSMKRIHDMAQDALNDNGFNKIDKLVKENKIETLAAHFENEEFTDDDVEDIRKFIEYVATKRKNNN</sequence>
<keyword evidence="1" id="KW-0238">DNA-binding</keyword>
<dbReference type="Proteomes" id="UP000246114">
    <property type="component" value="Unassembled WGS sequence"/>
</dbReference>
<dbReference type="RefSeq" id="WP_178312265.1">
    <property type="nucleotide sequence ID" value="NZ_JACATM010000032.1"/>
</dbReference>
<dbReference type="GO" id="GO:0003677">
    <property type="term" value="F:DNA binding"/>
    <property type="evidence" value="ECO:0007669"/>
    <property type="project" value="UniProtKB-KW"/>
</dbReference>
<name>A0A316MQC7_9CLOT</name>